<evidence type="ECO:0000256" key="1">
    <source>
        <dbReference type="SAM" id="SignalP"/>
    </source>
</evidence>
<dbReference type="AlphaFoldDB" id="A0A811L8I5"/>
<sequence>MKVAVIVAALITVAACQDEENVPNDQEEASTENRPRVLKKLNFVPRLFRNMSKDSSTDLFMSMIKYGEVSGRDFVKSIKRTKNSQLKKPSVRTTLRVNNVIIRKTLHLIENMIPRQSRIPIIALLAQYFVNADRDDVNIFEVKFEKLIEGLVNIKKLMVPFVPFKDLYYLDAHLADLLHCRGHLDMEQQ</sequence>
<evidence type="ECO:0000313" key="3">
    <source>
        <dbReference type="Proteomes" id="UP000614601"/>
    </source>
</evidence>
<feature type="chain" id="PRO_5036221248" evidence="1">
    <location>
        <begin position="17"/>
        <end position="189"/>
    </location>
</feature>
<dbReference type="Proteomes" id="UP000783686">
    <property type="component" value="Unassembled WGS sequence"/>
</dbReference>
<gene>
    <name evidence="2" type="ORF">BOKJ2_LOCUS10801</name>
</gene>
<dbReference type="EMBL" id="CAJFCW020000005">
    <property type="protein sequence ID" value="CAG9119440.1"/>
    <property type="molecule type" value="Genomic_DNA"/>
</dbReference>
<evidence type="ECO:0000313" key="2">
    <source>
        <dbReference type="EMBL" id="CAD5224031.1"/>
    </source>
</evidence>
<organism evidence="2 3">
    <name type="scientific">Bursaphelenchus okinawaensis</name>
    <dbReference type="NCBI Taxonomy" id="465554"/>
    <lineage>
        <taxon>Eukaryota</taxon>
        <taxon>Metazoa</taxon>
        <taxon>Ecdysozoa</taxon>
        <taxon>Nematoda</taxon>
        <taxon>Chromadorea</taxon>
        <taxon>Rhabditida</taxon>
        <taxon>Tylenchina</taxon>
        <taxon>Tylenchomorpha</taxon>
        <taxon>Aphelenchoidea</taxon>
        <taxon>Aphelenchoididae</taxon>
        <taxon>Bursaphelenchus</taxon>
    </lineage>
</organism>
<name>A0A811L8I5_9BILA</name>
<reference evidence="2" key="1">
    <citation type="submission" date="2020-09" db="EMBL/GenBank/DDBJ databases">
        <authorList>
            <person name="Kikuchi T."/>
        </authorList>
    </citation>
    <scope>NUCLEOTIDE SEQUENCE</scope>
    <source>
        <strain evidence="2">SH1</strain>
    </source>
</reference>
<keyword evidence="3" id="KW-1185">Reference proteome</keyword>
<protein>
    <submittedName>
        <fullName evidence="2">Uncharacterized protein</fullName>
    </submittedName>
</protein>
<comment type="caution">
    <text evidence="2">The sequence shown here is derived from an EMBL/GenBank/DDBJ whole genome shotgun (WGS) entry which is preliminary data.</text>
</comment>
<dbReference type="PROSITE" id="PS51257">
    <property type="entry name" value="PROKAR_LIPOPROTEIN"/>
    <property type="match status" value="1"/>
</dbReference>
<proteinExistence type="predicted"/>
<accession>A0A811L8I5</accession>
<dbReference type="Proteomes" id="UP000614601">
    <property type="component" value="Unassembled WGS sequence"/>
</dbReference>
<feature type="signal peptide" evidence="1">
    <location>
        <begin position="1"/>
        <end position="16"/>
    </location>
</feature>
<keyword evidence="1" id="KW-0732">Signal</keyword>
<dbReference type="EMBL" id="CAJFDH010000005">
    <property type="protein sequence ID" value="CAD5224031.1"/>
    <property type="molecule type" value="Genomic_DNA"/>
</dbReference>